<organism evidence="2 3">
    <name type="scientific">Pleurodeles waltl</name>
    <name type="common">Iberian ribbed newt</name>
    <dbReference type="NCBI Taxonomy" id="8319"/>
    <lineage>
        <taxon>Eukaryota</taxon>
        <taxon>Metazoa</taxon>
        <taxon>Chordata</taxon>
        <taxon>Craniata</taxon>
        <taxon>Vertebrata</taxon>
        <taxon>Euteleostomi</taxon>
        <taxon>Amphibia</taxon>
        <taxon>Batrachia</taxon>
        <taxon>Caudata</taxon>
        <taxon>Salamandroidea</taxon>
        <taxon>Salamandridae</taxon>
        <taxon>Pleurodelinae</taxon>
        <taxon>Pleurodeles</taxon>
    </lineage>
</organism>
<sequence>MGKQAAAKQYSAWGGTAKTAPQELSTNVLNQHSGGTIPAAVAPPQTPRAPRTPHLLRLCRCLSASSTVHPTRPDEFRPRARCWSLTAQAASSLPVGPGQRLPHVTGPPQLSAHPSHLGHPSSARWPLGHNRSPRAGPVRTGFQRHPN</sequence>
<evidence type="ECO:0000313" key="2">
    <source>
        <dbReference type="EMBL" id="KAJ1201031.1"/>
    </source>
</evidence>
<proteinExistence type="predicted"/>
<reference evidence="2" key="1">
    <citation type="journal article" date="2022" name="bioRxiv">
        <title>Sequencing and chromosome-scale assembly of the giantPleurodeles waltlgenome.</title>
        <authorList>
            <person name="Brown T."/>
            <person name="Elewa A."/>
            <person name="Iarovenko S."/>
            <person name="Subramanian E."/>
            <person name="Araus A.J."/>
            <person name="Petzold A."/>
            <person name="Susuki M."/>
            <person name="Suzuki K.-i.T."/>
            <person name="Hayashi T."/>
            <person name="Toyoda A."/>
            <person name="Oliveira C."/>
            <person name="Osipova E."/>
            <person name="Leigh N.D."/>
            <person name="Simon A."/>
            <person name="Yun M.H."/>
        </authorList>
    </citation>
    <scope>NUCLEOTIDE SEQUENCE</scope>
    <source>
        <strain evidence="2">20211129_DDA</strain>
        <tissue evidence="2">Liver</tissue>
    </source>
</reference>
<feature type="region of interest" description="Disordered" evidence="1">
    <location>
        <begin position="1"/>
        <end position="51"/>
    </location>
</feature>
<dbReference type="EMBL" id="JANPWB010000003">
    <property type="protein sequence ID" value="KAJ1201031.1"/>
    <property type="molecule type" value="Genomic_DNA"/>
</dbReference>
<comment type="caution">
    <text evidence="2">The sequence shown here is derived from an EMBL/GenBank/DDBJ whole genome shotgun (WGS) entry which is preliminary data.</text>
</comment>
<evidence type="ECO:0000313" key="3">
    <source>
        <dbReference type="Proteomes" id="UP001066276"/>
    </source>
</evidence>
<dbReference type="AlphaFoldDB" id="A0AAV7VJY3"/>
<keyword evidence="3" id="KW-1185">Reference proteome</keyword>
<feature type="region of interest" description="Disordered" evidence="1">
    <location>
        <begin position="91"/>
        <end position="147"/>
    </location>
</feature>
<feature type="compositionally biased region" description="Polar residues" evidence="1">
    <location>
        <begin position="22"/>
        <end position="34"/>
    </location>
</feature>
<gene>
    <name evidence="2" type="ORF">NDU88_004847</name>
</gene>
<protein>
    <submittedName>
        <fullName evidence="2">Uncharacterized protein</fullName>
    </submittedName>
</protein>
<accession>A0AAV7VJY3</accession>
<dbReference type="Proteomes" id="UP001066276">
    <property type="component" value="Chromosome 2_1"/>
</dbReference>
<evidence type="ECO:0000256" key="1">
    <source>
        <dbReference type="SAM" id="MobiDB-lite"/>
    </source>
</evidence>
<feature type="compositionally biased region" description="Low complexity" evidence="1">
    <location>
        <begin position="38"/>
        <end position="51"/>
    </location>
</feature>
<name>A0AAV7VJY3_PLEWA</name>